<dbReference type="InterPro" id="IPR011989">
    <property type="entry name" value="ARM-like"/>
</dbReference>
<protein>
    <submittedName>
        <fullName evidence="4">TEL2-interacting protein 1</fullName>
    </submittedName>
</protein>
<dbReference type="OrthoDB" id="6781668at2759"/>
<dbReference type="InterPro" id="IPR049362">
    <property type="entry name" value="TTI1_rpt"/>
</dbReference>
<accession>A0A2T0FD88</accession>
<feature type="domain" description="TTI1 N-terminal TPR" evidence="2">
    <location>
        <begin position="4"/>
        <end position="307"/>
    </location>
</feature>
<evidence type="ECO:0000256" key="1">
    <source>
        <dbReference type="SAM" id="MobiDB-lite"/>
    </source>
</evidence>
<dbReference type="PANTHER" id="PTHR18460:SF3">
    <property type="entry name" value="TELO2-INTERACTING PROTEIN 1 HOMOLOG"/>
    <property type="match status" value="1"/>
</dbReference>
<dbReference type="Pfam" id="PF24181">
    <property type="entry name" value="TPR_TTI1_C"/>
    <property type="match status" value="1"/>
</dbReference>
<dbReference type="GeneID" id="36514306"/>
<dbReference type="InterPro" id="IPR052587">
    <property type="entry name" value="TELO2-interacting_protein_1"/>
</dbReference>
<feature type="region of interest" description="Disordered" evidence="1">
    <location>
        <begin position="679"/>
        <end position="724"/>
    </location>
</feature>
<dbReference type="InterPro" id="IPR016024">
    <property type="entry name" value="ARM-type_fold"/>
</dbReference>
<feature type="domain" description="TTI1 C-terminal TPR" evidence="3">
    <location>
        <begin position="644"/>
        <end position="827"/>
    </location>
</feature>
<reference evidence="4 5" key="1">
    <citation type="submission" date="2017-04" db="EMBL/GenBank/DDBJ databases">
        <title>Genome sequencing of [Candida] sorbophila.</title>
        <authorList>
            <person name="Ahn J.O."/>
        </authorList>
    </citation>
    <scope>NUCLEOTIDE SEQUENCE [LARGE SCALE GENOMIC DNA]</scope>
    <source>
        <strain evidence="4 5">DS02</strain>
    </source>
</reference>
<dbReference type="EMBL" id="NDIQ01000001">
    <property type="protein sequence ID" value="PRT52937.1"/>
    <property type="molecule type" value="Genomic_DNA"/>
</dbReference>
<comment type="caution">
    <text evidence="4">The sequence shown here is derived from an EMBL/GenBank/DDBJ whole genome shotgun (WGS) entry which is preliminary data.</text>
</comment>
<feature type="compositionally biased region" description="Basic and acidic residues" evidence="1">
    <location>
        <begin position="699"/>
        <end position="716"/>
    </location>
</feature>
<evidence type="ECO:0000259" key="2">
    <source>
        <dbReference type="Pfam" id="PF24173"/>
    </source>
</evidence>
<dbReference type="AlphaFoldDB" id="A0A2T0FD88"/>
<gene>
    <name evidence="4" type="ORF">B9G98_00557</name>
</gene>
<evidence type="ECO:0000259" key="3">
    <source>
        <dbReference type="Pfam" id="PF24181"/>
    </source>
</evidence>
<dbReference type="Pfam" id="PF21547">
    <property type="entry name" value="TTI1"/>
    <property type="match status" value="1"/>
</dbReference>
<name>A0A2T0FD88_9ASCO</name>
<dbReference type="RefSeq" id="XP_024662883.1">
    <property type="nucleotide sequence ID" value="XM_024807115.1"/>
</dbReference>
<dbReference type="InterPro" id="IPR057566">
    <property type="entry name" value="TPR_TTI1_N"/>
</dbReference>
<evidence type="ECO:0000313" key="4">
    <source>
        <dbReference type="EMBL" id="PRT52937.1"/>
    </source>
</evidence>
<dbReference type="PANTHER" id="PTHR18460">
    <property type="entry name" value="TEL2 INTERACTING PROTEIN 1 TTI1 FAMILY MEMBER"/>
    <property type="match status" value="1"/>
</dbReference>
<dbReference type="InterPro" id="IPR057567">
    <property type="entry name" value="TPR_TTI1_C"/>
</dbReference>
<dbReference type="Gene3D" id="1.25.10.10">
    <property type="entry name" value="Leucine-rich Repeat Variant"/>
    <property type="match status" value="2"/>
</dbReference>
<proteinExistence type="predicted"/>
<keyword evidence="5" id="KW-1185">Reference proteome</keyword>
<sequence length="908" mass="99593">MDILRGPCIALAQVSVVPQQAFDPGNQQVTVRLKSVLDATKAVAVKNELSEGLGDYVYFPLHHLLQKDALGDRQTDYLLQILTLLFYNAWETVTLERASQLLSVVVYLVSPEPPGELVKFREKSTELHTSAFRCMYAVIKACERSSIADQIAASPSIPHIITVLLASLQYDSDLNAHSAALDSLSAIWDQLKPDQMALLLPGIASKLVNFTAMMYEKAHIKARAAAVRLFAKIVVGCLADNLQDSKVRDSRWKSTAIGQVNRSIDTIYGLLPKANPEVVLAAVEMASLIAHNCSKSIEMEKIIEILVFGSTSTFDIVSSGANDVLGELRAKPEFSDALEKHSVSLIDSLGSRFNSYEDTNALVAVNAISKSLKHEKSEAFLDTLLTVIDRSLVLTKPRQTKLPQGNDLSLADFGLEVNVSKQVELSLTSLLHEVGRVNGKPVLSNLLDTLQSTPNTLGQTQLLWIASHVLQGYEGDPDTTFDYLDFTFQVVAAAGSLSSTLPPSLVGLSVNLLGRLALNLGTTFEAQLTDVLFPVANLLGSDNGIVTYHAKLSLAAIAQACRYPTPQVMILANKDYILDGISIKLNTMDIAPTTPAMLSALINMAGDSIVPYLDDIVASLFVILDNYHAYSVLVTGIFSVFTTIAKILVADVPKTIRAKETKALHFEKFEDMIEELKRKPTVPDLPEAPEVPETEEDDPQIRELDPDADDIDKPMSDEEEWDSPVPKSSYMIAKRVMGYADRFLTHKNASLRFNLLKLIISSLPVLATSDKELLPAIHKLWPVLVSRLEDSETFVVEAALECVAAISTSTGDFVTKRFQELWPSLKSQFGGFIGKLWPQFSSQARLGSAFERCLVQVVANTPLSAEVLNSVITTFKPGFKRGEYLDLYTELESVAGDQLYVEMIDMQV</sequence>
<dbReference type="GO" id="GO:0005737">
    <property type="term" value="C:cytoplasm"/>
    <property type="evidence" value="ECO:0007669"/>
    <property type="project" value="TreeGrafter"/>
</dbReference>
<organism evidence="4 5">
    <name type="scientific">Wickerhamiella sorbophila</name>
    <dbReference type="NCBI Taxonomy" id="45607"/>
    <lineage>
        <taxon>Eukaryota</taxon>
        <taxon>Fungi</taxon>
        <taxon>Dikarya</taxon>
        <taxon>Ascomycota</taxon>
        <taxon>Saccharomycotina</taxon>
        <taxon>Dipodascomycetes</taxon>
        <taxon>Dipodascales</taxon>
        <taxon>Trichomonascaceae</taxon>
        <taxon>Wickerhamiella</taxon>
    </lineage>
</organism>
<evidence type="ECO:0000313" key="5">
    <source>
        <dbReference type="Proteomes" id="UP000238350"/>
    </source>
</evidence>
<dbReference type="SUPFAM" id="SSF48371">
    <property type="entry name" value="ARM repeat"/>
    <property type="match status" value="2"/>
</dbReference>
<dbReference type="Proteomes" id="UP000238350">
    <property type="component" value="Unassembled WGS sequence"/>
</dbReference>
<dbReference type="STRING" id="45607.A0A2T0FD88"/>
<dbReference type="Pfam" id="PF24173">
    <property type="entry name" value="TPR_TTI1_N"/>
    <property type="match status" value="1"/>
</dbReference>